<feature type="domain" description="YetF C-terminal" evidence="8">
    <location>
        <begin position="87"/>
        <end position="204"/>
    </location>
</feature>
<proteinExistence type="inferred from homology"/>
<reference evidence="9 10" key="1">
    <citation type="journal article" date="2008" name="J. Bacteriol.">
        <title>Complete genome sequence of the mosquitocidal bacterium Bacillus sphaericus C3-41 and comparison with those of closely related Bacillus species.</title>
        <authorList>
            <person name="Hu X."/>
            <person name="Fan W."/>
            <person name="Han B."/>
            <person name="Liu H."/>
            <person name="Zheng D."/>
            <person name="Li Q."/>
            <person name="Dong W."/>
            <person name="Yan J."/>
            <person name="Gao M."/>
            <person name="Berry C."/>
            <person name="Yuan Z."/>
        </authorList>
    </citation>
    <scope>NUCLEOTIDE SEQUENCE [LARGE SCALE GENOMIC DNA]</scope>
    <source>
        <strain evidence="9 10">C3-41</strain>
    </source>
</reference>
<evidence type="ECO:0000256" key="3">
    <source>
        <dbReference type="ARBA" id="ARBA00022475"/>
    </source>
</evidence>
<dbReference type="AlphaFoldDB" id="B1HV98"/>
<evidence type="ECO:0000256" key="1">
    <source>
        <dbReference type="ARBA" id="ARBA00004651"/>
    </source>
</evidence>
<keyword evidence="3" id="KW-1003">Cell membrane</keyword>
<evidence type="ECO:0000256" key="6">
    <source>
        <dbReference type="ARBA" id="ARBA00023136"/>
    </source>
</evidence>
<evidence type="ECO:0000256" key="2">
    <source>
        <dbReference type="ARBA" id="ARBA00006448"/>
    </source>
</evidence>
<sequence length="216" mass="25043">MGVLLMEEYFHIIFRTCFLYVFIIIVFRLMGKRELGELSVIDLVVFVLIAEVAAFALDDYKNPLFNAILPIIILLFIQILSAYLSLKFKGIRDLVDGDPALLVKDGVILESVMRKHRYNLDDLCQQLRENGIASVTDVAFAYLEPSGNLSVYKKDEKAFVYPLIIDGEIQERHLLTMHKDVEWLKSELAKNNITDSEKVFFCIWEDERLYIQLKEN</sequence>
<dbReference type="HOGENOM" id="CLU_077149_0_2_9"/>
<dbReference type="GO" id="GO:0005886">
    <property type="term" value="C:plasma membrane"/>
    <property type="evidence" value="ECO:0007669"/>
    <property type="project" value="UniProtKB-SubCell"/>
</dbReference>
<dbReference type="Pfam" id="PF04239">
    <property type="entry name" value="DUF421"/>
    <property type="match status" value="1"/>
</dbReference>
<dbReference type="InterPro" id="IPR023090">
    <property type="entry name" value="UPF0702_alpha/beta_dom_sf"/>
</dbReference>
<dbReference type="EMBL" id="CP000817">
    <property type="protein sequence ID" value="ACA41400.1"/>
    <property type="molecule type" value="Genomic_DNA"/>
</dbReference>
<dbReference type="PANTHER" id="PTHR34582:SF6">
    <property type="entry name" value="UPF0702 TRANSMEMBRANE PROTEIN YCAP"/>
    <property type="match status" value="1"/>
</dbReference>
<dbReference type="InterPro" id="IPR007353">
    <property type="entry name" value="DUF421"/>
</dbReference>
<feature type="transmembrane region" description="Helical" evidence="7">
    <location>
        <begin position="38"/>
        <end position="57"/>
    </location>
</feature>
<keyword evidence="6 7" id="KW-0472">Membrane</keyword>
<organism evidence="9 10">
    <name type="scientific">Lysinibacillus sphaericus (strain C3-41)</name>
    <dbReference type="NCBI Taxonomy" id="444177"/>
    <lineage>
        <taxon>Bacteria</taxon>
        <taxon>Bacillati</taxon>
        <taxon>Bacillota</taxon>
        <taxon>Bacilli</taxon>
        <taxon>Bacillales</taxon>
        <taxon>Bacillaceae</taxon>
        <taxon>Lysinibacillus</taxon>
    </lineage>
</organism>
<feature type="transmembrane region" description="Helical" evidence="7">
    <location>
        <begin position="12"/>
        <end position="31"/>
    </location>
</feature>
<dbReference type="EnsemblBacteria" id="ACA41400">
    <property type="protein sequence ID" value="ACA41400"/>
    <property type="gene ID" value="Bsph_3930"/>
</dbReference>
<accession>B1HV98</accession>
<dbReference type="PANTHER" id="PTHR34582">
    <property type="entry name" value="UPF0702 TRANSMEMBRANE PROTEIN YCAP"/>
    <property type="match status" value="1"/>
</dbReference>
<dbReference type="Gene3D" id="3.30.240.20">
    <property type="entry name" value="bsu07140 like domains"/>
    <property type="match status" value="2"/>
</dbReference>
<name>B1HV98_LYSSC</name>
<comment type="similarity">
    <text evidence="2">Belongs to the UPF0702 family.</text>
</comment>
<evidence type="ECO:0000256" key="7">
    <source>
        <dbReference type="SAM" id="Phobius"/>
    </source>
</evidence>
<evidence type="ECO:0000256" key="5">
    <source>
        <dbReference type="ARBA" id="ARBA00022989"/>
    </source>
</evidence>
<evidence type="ECO:0000256" key="4">
    <source>
        <dbReference type="ARBA" id="ARBA00022692"/>
    </source>
</evidence>
<dbReference type="Proteomes" id="UP000002164">
    <property type="component" value="Chromosome"/>
</dbReference>
<protein>
    <recommendedName>
        <fullName evidence="8">YetF C-terminal domain-containing protein</fullName>
    </recommendedName>
</protein>
<evidence type="ECO:0000313" key="9">
    <source>
        <dbReference type="EMBL" id="ACA41400.1"/>
    </source>
</evidence>
<keyword evidence="5 7" id="KW-1133">Transmembrane helix</keyword>
<feature type="transmembrane region" description="Helical" evidence="7">
    <location>
        <begin position="63"/>
        <end position="84"/>
    </location>
</feature>
<comment type="subcellular location">
    <subcellularLocation>
        <location evidence="1">Cell membrane</location>
        <topology evidence="1">Multi-pass membrane protein</topology>
    </subcellularLocation>
</comment>
<evidence type="ECO:0000313" key="10">
    <source>
        <dbReference type="Proteomes" id="UP000002164"/>
    </source>
</evidence>
<gene>
    <name evidence="9" type="ordered locus">Bsph_3930</name>
</gene>
<dbReference type="KEGG" id="lsp:Bsph_3930"/>
<keyword evidence="4 7" id="KW-0812">Transmembrane</keyword>
<evidence type="ECO:0000259" key="8">
    <source>
        <dbReference type="Pfam" id="PF04239"/>
    </source>
</evidence>